<evidence type="ECO:0000313" key="2">
    <source>
        <dbReference type="EMBL" id="SNY28386.1"/>
    </source>
</evidence>
<feature type="transmembrane region" description="Helical" evidence="1">
    <location>
        <begin position="180"/>
        <end position="203"/>
    </location>
</feature>
<proteinExistence type="predicted"/>
<evidence type="ECO:0000256" key="1">
    <source>
        <dbReference type="SAM" id="Phobius"/>
    </source>
</evidence>
<accession>A0A285H0T5</accession>
<reference evidence="2 3" key="1">
    <citation type="submission" date="2017-09" db="EMBL/GenBank/DDBJ databases">
        <authorList>
            <person name="Ehlers B."/>
            <person name="Leendertz F.H."/>
        </authorList>
    </citation>
    <scope>NUCLEOTIDE SEQUENCE [LARGE SCALE GENOMIC DNA]</scope>
    <source>
        <strain evidence="2 3">CGMCC 4.6857</strain>
    </source>
</reference>
<evidence type="ECO:0000313" key="3">
    <source>
        <dbReference type="Proteomes" id="UP000219612"/>
    </source>
</evidence>
<name>A0A285H0T5_9ACTN</name>
<evidence type="ECO:0008006" key="4">
    <source>
        <dbReference type="Google" id="ProtNLM"/>
    </source>
</evidence>
<keyword evidence="1" id="KW-1133">Transmembrane helix</keyword>
<feature type="transmembrane region" description="Helical" evidence="1">
    <location>
        <begin position="153"/>
        <end position="174"/>
    </location>
</feature>
<gene>
    <name evidence="2" type="ORF">SAMN05421748_10373</name>
</gene>
<dbReference type="Proteomes" id="UP000219612">
    <property type="component" value="Unassembled WGS sequence"/>
</dbReference>
<protein>
    <recommendedName>
        <fullName evidence="4">Proteins of 100 residues with WXG</fullName>
    </recommendedName>
</protein>
<keyword evidence="3" id="KW-1185">Reference proteome</keyword>
<dbReference type="AlphaFoldDB" id="A0A285H0T5"/>
<dbReference type="EMBL" id="OBDY01000003">
    <property type="protein sequence ID" value="SNY28386.1"/>
    <property type="molecule type" value="Genomic_DNA"/>
</dbReference>
<keyword evidence="1" id="KW-0472">Membrane</keyword>
<keyword evidence="1" id="KW-0812">Transmembrane</keyword>
<sequence>MSVSSTEADLLDKIDSVLERIQAKTTELQNAINAKIGWLPGFLQDKVVAGWNKFTGFMQRVWTNLNEVLSNMGSPSALGDTAEAWSDLVGGPVSAQVQTAEAGLLGADDKWDGDAADAYRQTLPLQKAALDKVKSTLTDGIATALSTVSTGILAFWGGLVAALVALVIGIIGALGSTATIVGLPAAPIIAAGAALTASASMIVGAETLKGLCRSANATLRQKLNDDGGFHEGHWPPAAKA</sequence>
<organism evidence="2 3">
    <name type="scientific">Paractinoplanes atraurantiacus</name>
    <dbReference type="NCBI Taxonomy" id="1036182"/>
    <lineage>
        <taxon>Bacteria</taxon>
        <taxon>Bacillati</taxon>
        <taxon>Actinomycetota</taxon>
        <taxon>Actinomycetes</taxon>
        <taxon>Micromonosporales</taxon>
        <taxon>Micromonosporaceae</taxon>
        <taxon>Paractinoplanes</taxon>
    </lineage>
</organism>